<evidence type="ECO:0000313" key="1">
    <source>
        <dbReference type="EMBL" id="MFC7191175.1"/>
    </source>
</evidence>
<reference evidence="1 2" key="1">
    <citation type="journal article" date="2019" name="Int. J. Syst. Evol. Microbiol.">
        <title>The Global Catalogue of Microorganisms (GCM) 10K type strain sequencing project: providing services to taxonomists for standard genome sequencing and annotation.</title>
        <authorList>
            <consortium name="The Broad Institute Genomics Platform"/>
            <consortium name="The Broad Institute Genome Sequencing Center for Infectious Disease"/>
            <person name="Wu L."/>
            <person name="Ma J."/>
        </authorList>
    </citation>
    <scope>NUCLEOTIDE SEQUENCE [LARGE SCALE GENOMIC DNA]</scope>
    <source>
        <strain evidence="1 2">RDMS1</strain>
    </source>
</reference>
<accession>A0ABD5YXE1</accession>
<organism evidence="1 2">
    <name type="scientific">Halocatena marina</name>
    <dbReference type="NCBI Taxonomy" id="2934937"/>
    <lineage>
        <taxon>Archaea</taxon>
        <taxon>Methanobacteriati</taxon>
        <taxon>Methanobacteriota</taxon>
        <taxon>Stenosarchaea group</taxon>
        <taxon>Halobacteria</taxon>
        <taxon>Halobacteriales</taxon>
        <taxon>Natronomonadaceae</taxon>
        <taxon>Halocatena</taxon>
    </lineage>
</organism>
<keyword evidence="2" id="KW-1185">Reference proteome</keyword>
<dbReference type="Proteomes" id="UP001596417">
    <property type="component" value="Unassembled WGS sequence"/>
</dbReference>
<dbReference type="EMBL" id="JBHTAX010000001">
    <property type="protein sequence ID" value="MFC7191175.1"/>
    <property type="molecule type" value="Genomic_DNA"/>
</dbReference>
<evidence type="ECO:0000313" key="2">
    <source>
        <dbReference type="Proteomes" id="UP001596417"/>
    </source>
</evidence>
<protein>
    <submittedName>
        <fullName evidence="1">Uncharacterized protein</fullName>
    </submittedName>
</protein>
<proteinExistence type="predicted"/>
<dbReference type="RefSeq" id="WP_390206034.1">
    <property type="nucleotide sequence ID" value="NZ_JBHTAX010000001.1"/>
</dbReference>
<gene>
    <name evidence="1" type="ORF">ACFQL7_16055</name>
</gene>
<comment type="caution">
    <text evidence="1">The sequence shown here is derived from an EMBL/GenBank/DDBJ whole genome shotgun (WGS) entry which is preliminary data.</text>
</comment>
<name>A0ABD5YXE1_9EURY</name>
<sequence length="41" mass="4788">MASEPLPVSLVLRLQPRIGFGFCFFPRRQRWTGAERKRDAP</sequence>
<dbReference type="AlphaFoldDB" id="A0ABD5YXE1"/>